<dbReference type="HOGENOM" id="CLU_2242908_0_0_1"/>
<accession>A0A0C3CRU2</accession>
<name>A0A0C3CRU2_HEBCY</name>
<keyword evidence="3" id="KW-1133">Transmembrane helix</keyword>
<keyword evidence="2" id="KW-0812">Transmembrane</keyword>
<keyword evidence="6" id="KW-1185">Reference proteome</keyword>
<dbReference type="Gene3D" id="1.20.120.550">
    <property type="entry name" value="Membrane associated eicosanoid/glutathione metabolism-like domain"/>
    <property type="match status" value="1"/>
</dbReference>
<evidence type="ECO:0000313" key="5">
    <source>
        <dbReference type="EMBL" id="KIM46799.1"/>
    </source>
</evidence>
<reference evidence="6" key="2">
    <citation type="submission" date="2015-01" db="EMBL/GenBank/DDBJ databases">
        <title>Evolutionary Origins and Diversification of the Mycorrhizal Mutualists.</title>
        <authorList>
            <consortium name="DOE Joint Genome Institute"/>
            <consortium name="Mycorrhizal Genomics Consortium"/>
            <person name="Kohler A."/>
            <person name="Kuo A."/>
            <person name="Nagy L.G."/>
            <person name="Floudas D."/>
            <person name="Copeland A."/>
            <person name="Barry K.W."/>
            <person name="Cichocki N."/>
            <person name="Veneault-Fourrey C."/>
            <person name="LaButti K."/>
            <person name="Lindquist E.A."/>
            <person name="Lipzen A."/>
            <person name="Lundell T."/>
            <person name="Morin E."/>
            <person name="Murat C."/>
            <person name="Riley R."/>
            <person name="Ohm R."/>
            <person name="Sun H."/>
            <person name="Tunlid A."/>
            <person name="Henrissat B."/>
            <person name="Grigoriev I.V."/>
            <person name="Hibbett D.S."/>
            <person name="Martin F."/>
        </authorList>
    </citation>
    <scope>NUCLEOTIDE SEQUENCE [LARGE SCALE GENOMIC DNA]</scope>
    <source>
        <strain evidence="6">h7</strain>
    </source>
</reference>
<dbReference type="GO" id="GO:0016020">
    <property type="term" value="C:membrane"/>
    <property type="evidence" value="ECO:0007669"/>
    <property type="project" value="UniProtKB-SubCell"/>
</dbReference>
<feature type="non-terminal residue" evidence="5">
    <location>
        <position position="105"/>
    </location>
</feature>
<dbReference type="SUPFAM" id="SSF161084">
    <property type="entry name" value="MAPEG domain-like"/>
    <property type="match status" value="1"/>
</dbReference>
<dbReference type="InterPro" id="IPR023352">
    <property type="entry name" value="MAPEG-like_dom_sf"/>
</dbReference>
<dbReference type="OrthoDB" id="2122304at2759"/>
<evidence type="ECO:0000256" key="4">
    <source>
        <dbReference type="ARBA" id="ARBA00023136"/>
    </source>
</evidence>
<gene>
    <name evidence="5" type="ORF">M413DRAFT_63478</name>
</gene>
<comment type="subcellular location">
    <subcellularLocation>
        <location evidence="1">Membrane</location>
    </subcellularLocation>
</comment>
<evidence type="ECO:0000256" key="1">
    <source>
        <dbReference type="ARBA" id="ARBA00004370"/>
    </source>
</evidence>
<reference evidence="5 6" key="1">
    <citation type="submission" date="2014-04" db="EMBL/GenBank/DDBJ databases">
        <authorList>
            <consortium name="DOE Joint Genome Institute"/>
            <person name="Kuo A."/>
            <person name="Gay G."/>
            <person name="Dore J."/>
            <person name="Kohler A."/>
            <person name="Nagy L.G."/>
            <person name="Floudas D."/>
            <person name="Copeland A."/>
            <person name="Barry K.W."/>
            <person name="Cichocki N."/>
            <person name="Veneault-Fourrey C."/>
            <person name="LaButti K."/>
            <person name="Lindquist E.A."/>
            <person name="Lipzen A."/>
            <person name="Lundell T."/>
            <person name="Morin E."/>
            <person name="Murat C."/>
            <person name="Sun H."/>
            <person name="Tunlid A."/>
            <person name="Henrissat B."/>
            <person name="Grigoriev I.V."/>
            <person name="Hibbett D.S."/>
            <person name="Martin F."/>
            <person name="Nordberg H.P."/>
            <person name="Cantor M.N."/>
            <person name="Hua S.X."/>
        </authorList>
    </citation>
    <scope>NUCLEOTIDE SEQUENCE [LARGE SCALE GENOMIC DNA]</scope>
    <source>
        <strain evidence="6">h7</strain>
    </source>
</reference>
<dbReference type="EMBL" id="KN831770">
    <property type="protein sequence ID" value="KIM46799.1"/>
    <property type="molecule type" value="Genomic_DNA"/>
</dbReference>
<sequence length="105" mass="11786">FHSVQPRSNIPGLSEKKNISPELAAKLQRLEGAHVNGVENMPFFGLAVLAGNFAGIDNHTLNIASGLYLVWRLVYNYIYINQTTKKQAGLRYGLYACYSMHIHIH</sequence>
<dbReference type="PANTHER" id="PTHR35371:SF1">
    <property type="entry name" value="BLR7753 PROTEIN"/>
    <property type="match status" value="1"/>
</dbReference>
<dbReference type="InterPro" id="IPR001129">
    <property type="entry name" value="Membr-assoc_MAPEG"/>
</dbReference>
<proteinExistence type="predicted"/>
<dbReference type="PANTHER" id="PTHR35371">
    <property type="entry name" value="INNER MEMBRANE PROTEIN"/>
    <property type="match status" value="1"/>
</dbReference>
<evidence type="ECO:0000256" key="3">
    <source>
        <dbReference type="ARBA" id="ARBA00022989"/>
    </source>
</evidence>
<dbReference type="Pfam" id="PF01124">
    <property type="entry name" value="MAPEG"/>
    <property type="match status" value="1"/>
</dbReference>
<protein>
    <submittedName>
        <fullName evidence="5">Uncharacterized protein</fullName>
    </submittedName>
</protein>
<dbReference type="AlphaFoldDB" id="A0A0C3CRU2"/>
<evidence type="ECO:0000313" key="6">
    <source>
        <dbReference type="Proteomes" id="UP000053424"/>
    </source>
</evidence>
<dbReference type="Proteomes" id="UP000053424">
    <property type="component" value="Unassembled WGS sequence"/>
</dbReference>
<evidence type="ECO:0000256" key="2">
    <source>
        <dbReference type="ARBA" id="ARBA00022692"/>
    </source>
</evidence>
<keyword evidence="4" id="KW-0472">Membrane</keyword>
<organism evidence="5 6">
    <name type="scientific">Hebeloma cylindrosporum</name>
    <dbReference type="NCBI Taxonomy" id="76867"/>
    <lineage>
        <taxon>Eukaryota</taxon>
        <taxon>Fungi</taxon>
        <taxon>Dikarya</taxon>
        <taxon>Basidiomycota</taxon>
        <taxon>Agaricomycotina</taxon>
        <taxon>Agaricomycetes</taxon>
        <taxon>Agaricomycetidae</taxon>
        <taxon>Agaricales</taxon>
        <taxon>Agaricineae</taxon>
        <taxon>Hymenogastraceae</taxon>
        <taxon>Hebeloma</taxon>
    </lineage>
</organism>